<reference evidence="15 16" key="1">
    <citation type="submission" date="2021-01" db="EMBL/GenBank/DDBJ databases">
        <title>FDA dAtabase for Regulatory Grade micrObial Sequences (FDA-ARGOS): Supporting development and validation of Infectious Disease Dx tests.</title>
        <authorList>
            <person name="Nelson B."/>
            <person name="Plummer A."/>
            <person name="Tallon L."/>
            <person name="Sadzewicz L."/>
            <person name="Zhao X."/>
            <person name="Boylan J."/>
            <person name="Ott S."/>
            <person name="Bowen H."/>
            <person name="Vavikolanu K."/>
            <person name="Mehta A."/>
            <person name="Aluvathingal J."/>
            <person name="Nadendla S."/>
            <person name="Myers T."/>
            <person name="Yan Y."/>
            <person name="Sichtig H."/>
        </authorList>
    </citation>
    <scope>NUCLEOTIDE SEQUENCE [LARGE SCALE GENOMIC DNA]</scope>
    <source>
        <strain evidence="15 16">FDAARGOS_1161</strain>
    </source>
</reference>
<evidence type="ECO:0000256" key="1">
    <source>
        <dbReference type="ARBA" id="ARBA00022490"/>
    </source>
</evidence>
<dbReference type="EC" id="6.3.2.10" evidence="10 11"/>
<keyword evidence="4 10" id="KW-0547">Nucleotide-binding</keyword>
<dbReference type="InterPro" id="IPR004101">
    <property type="entry name" value="Mur_ligase_C"/>
</dbReference>
<dbReference type="SUPFAM" id="SSF53244">
    <property type="entry name" value="MurD-like peptide ligases, peptide-binding domain"/>
    <property type="match status" value="1"/>
</dbReference>
<keyword evidence="16" id="KW-1185">Reference proteome</keyword>
<evidence type="ECO:0000256" key="6">
    <source>
        <dbReference type="ARBA" id="ARBA00022960"/>
    </source>
</evidence>
<dbReference type="NCBIfam" id="TIGR01143">
    <property type="entry name" value="murF"/>
    <property type="match status" value="1"/>
</dbReference>
<feature type="binding site" evidence="10">
    <location>
        <begin position="113"/>
        <end position="119"/>
    </location>
    <ligand>
        <name>ATP</name>
        <dbReference type="ChEBI" id="CHEBI:30616"/>
    </ligand>
</feature>
<keyword evidence="9 10" id="KW-0961">Cell wall biogenesis/degradation</keyword>
<comment type="subcellular location">
    <subcellularLocation>
        <location evidence="10 11">Cytoplasm</location>
    </subcellularLocation>
</comment>
<organism evidence="15 16">
    <name type="scientific">Peribacillus psychrosaccharolyticus</name>
    <name type="common">Bacillus psychrosaccharolyticus</name>
    <dbReference type="NCBI Taxonomy" id="1407"/>
    <lineage>
        <taxon>Bacteria</taxon>
        <taxon>Bacillati</taxon>
        <taxon>Bacillota</taxon>
        <taxon>Bacilli</taxon>
        <taxon>Bacillales</taxon>
        <taxon>Bacillaceae</taxon>
        <taxon>Peribacillus</taxon>
    </lineage>
</organism>
<evidence type="ECO:0000256" key="4">
    <source>
        <dbReference type="ARBA" id="ARBA00022741"/>
    </source>
</evidence>
<keyword evidence="1 10" id="KW-0963">Cytoplasm</keyword>
<gene>
    <name evidence="10" type="primary">murF</name>
    <name evidence="15" type="ORF">I6J18_12915</name>
</gene>
<evidence type="ECO:0000259" key="12">
    <source>
        <dbReference type="Pfam" id="PF01225"/>
    </source>
</evidence>
<evidence type="ECO:0000256" key="5">
    <source>
        <dbReference type="ARBA" id="ARBA00022840"/>
    </source>
</evidence>
<dbReference type="Gene3D" id="3.40.1190.10">
    <property type="entry name" value="Mur-like, catalytic domain"/>
    <property type="match status" value="1"/>
</dbReference>
<dbReference type="InterPro" id="IPR013221">
    <property type="entry name" value="Mur_ligase_cen"/>
</dbReference>
<feature type="domain" description="Mur ligase N-terminal catalytic" evidence="12">
    <location>
        <begin position="27"/>
        <end position="101"/>
    </location>
</feature>
<dbReference type="EMBL" id="CP068053">
    <property type="protein sequence ID" value="QQS98632.1"/>
    <property type="molecule type" value="Genomic_DNA"/>
</dbReference>
<dbReference type="AlphaFoldDB" id="A0A974RYS0"/>
<comment type="pathway">
    <text evidence="10 11">Cell wall biogenesis; peptidoglycan biosynthesis.</text>
</comment>
<keyword evidence="5 10" id="KW-0067">ATP-binding</keyword>
<evidence type="ECO:0000259" key="13">
    <source>
        <dbReference type="Pfam" id="PF02875"/>
    </source>
</evidence>
<proteinExistence type="inferred from homology"/>
<dbReference type="GO" id="GO:0009252">
    <property type="term" value="P:peptidoglycan biosynthetic process"/>
    <property type="evidence" value="ECO:0007669"/>
    <property type="project" value="UniProtKB-UniRule"/>
</dbReference>
<evidence type="ECO:0000256" key="2">
    <source>
        <dbReference type="ARBA" id="ARBA00022598"/>
    </source>
</evidence>
<dbReference type="InterPro" id="IPR000713">
    <property type="entry name" value="Mur_ligase_N"/>
</dbReference>
<keyword evidence="6 10" id="KW-0133">Cell shape</keyword>
<keyword evidence="7 10" id="KW-0573">Peptidoglycan synthesis</keyword>
<dbReference type="RefSeq" id="WP_040373991.1">
    <property type="nucleotide sequence ID" value="NZ_CP068053.1"/>
</dbReference>
<evidence type="ECO:0000256" key="11">
    <source>
        <dbReference type="RuleBase" id="RU004136"/>
    </source>
</evidence>
<evidence type="ECO:0000259" key="14">
    <source>
        <dbReference type="Pfam" id="PF08245"/>
    </source>
</evidence>
<dbReference type="GO" id="GO:0051301">
    <property type="term" value="P:cell division"/>
    <property type="evidence" value="ECO:0007669"/>
    <property type="project" value="UniProtKB-KW"/>
</dbReference>
<dbReference type="Pfam" id="PF01225">
    <property type="entry name" value="Mur_ligase"/>
    <property type="match status" value="1"/>
</dbReference>
<evidence type="ECO:0000256" key="9">
    <source>
        <dbReference type="ARBA" id="ARBA00023316"/>
    </source>
</evidence>
<dbReference type="InterPro" id="IPR051046">
    <property type="entry name" value="MurCDEF_CellWall_CoF430Synth"/>
</dbReference>
<dbReference type="PANTHER" id="PTHR43024">
    <property type="entry name" value="UDP-N-ACETYLMURAMOYL-TRIPEPTIDE--D-ALANYL-D-ALANINE LIGASE"/>
    <property type="match status" value="1"/>
</dbReference>
<comment type="function">
    <text evidence="10 11">Involved in cell wall formation. Catalyzes the final step in the synthesis of UDP-N-acetylmuramoyl-pentapeptide, the precursor of murein.</text>
</comment>
<dbReference type="GO" id="GO:0071555">
    <property type="term" value="P:cell wall organization"/>
    <property type="evidence" value="ECO:0007669"/>
    <property type="project" value="UniProtKB-KW"/>
</dbReference>
<dbReference type="InterPro" id="IPR005863">
    <property type="entry name" value="UDP-N-AcMur_synth"/>
</dbReference>
<dbReference type="GO" id="GO:0005737">
    <property type="term" value="C:cytoplasm"/>
    <property type="evidence" value="ECO:0007669"/>
    <property type="project" value="UniProtKB-SubCell"/>
</dbReference>
<dbReference type="GO" id="GO:0008360">
    <property type="term" value="P:regulation of cell shape"/>
    <property type="evidence" value="ECO:0007669"/>
    <property type="project" value="UniProtKB-KW"/>
</dbReference>
<dbReference type="KEGG" id="ppsr:I6J18_12915"/>
<evidence type="ECO:0000256" key="3">
    <source>
        <dbReference type="ARBA" id="ARBA00022618"/>
    </source>
</evidence>
<evidence type="ECO:0000256" key="7">
    <source>
        <dbReference type="ARBA" id="ARBA00022984"/>
    </source>
</evidence>
<name>A0A974RYS0_PERPY</name>
<dbReference type="Gene3D" id="3.90.190.20">
    <property type="entry name" value="Mur ligase, C-terminal domain"/>
    <property type="match status" value="1"/>
</dbReference>
<evidence type="ECO:0000256" key="10">
    <source>
        <dbReference type="HAMAP-Rule" id="MF_02019"/>
    </source>
</evidence>
<protein>
    <recommendedName>
        <fullName evidence="10 11">UDP-N-acetylmuramoyl-tripeptide--D-alanyl-D-alanine ligase</fullName>
        <ecNumber evidence="10 11">6.3.2.10</ecNumber>
    </recommendedName>
    <alternativeName>
        <fullName evidence="10">D-alanyl-D-alanine-adding enzyme</fullName>
    </alternativeName>
</protein>
<dbReference type="HAMAP" id="MF_02019">
    <property type="entry name" value="MurF"/>
    <property type="match status" value="1"/>
</dbReference>
<dbReference type="Gene3D" id="3.40.1390.10">
    <property type="entry name" value="MurE/MurF, N-terminal domain"/>
    <property type="match status" value="1"/>
</dbReference>
<dbReference type="Pfam" id="PF08245">
    <property type="entry name" value="Mur_ligase_M"/>
    <property type="match status" value="1"/>
</dbReference>
<dbReference type="PANTHER" id="PTHR43024:SF1">
    <property type="entry name" value="UDP-N-ACETYLMURAMOYL-TRIPEPTIDE--D-ALANYL-D-ALANINE LIGASE"/>
    <property type="match status" value="1"/>
</dbReference>
<dbReference type="Proteomes" id="UP000595254">
    <property type="component" value="Chromosome"/>
</dbReference>
<comment type="similarity">
    <text evidence="10">Belongs to the MurCDEF family. MurF subfamily.</text>
</comment>
<dbReference type="InterPro" id="IPR036565">
    <property type="entry name" value="Mur-like_cat_sf"/>
</dbReference>
<dbReference type="Pfam" id="PF02875">
    <property type="entry name" value="Mur_ligase_C"/>
    <property type="match status" value="1"/>
</dbReference>
<dbReference type="SUPFAM" id="SSF63418">
    <property type="entry name" value="MurE/MurF N-terminal domain"/>
    <property type="match status" value="1"/>
</dbReference>
<comment type="catalytic activity">
    <reaction evidence="10 11">
        <text>D-alanyl-D-alanine + UDP-N-acetyl-alpha-D-muramoyl-L-alanyl-gamma-D-glutamyl-meso-2,6-diaminopimelate + ATP = UDP-N-acetyl-alpha-D-muramoyl-L-alanyl-gamma-D-glutamyl-meso-2,6-diaminopimeloyl-D-alanyl-D-alanine + ADP + phosphate + H(+)</text>
        <dbReference type="Rhea" id="RHEA:28374"/>
        <dbReference type="ChEBI" id="CHEBI:15378"/>
        <dbReference type="ChEBI" id="CHEBI:30616"/>
        <dbReference type="ChEBI" id="CHEBI:43474"/>
        <dbReference type="ChEBI" id="CHEBI:57822"/>
        <dbReference type="ChEBI" id="CHEBI:61386"/>
        <dbReference type="ChEBI" id="CHEBI:83905"/>
        <dbReference type="ChEBI" id="CHEBI:456216"/>
        <dbReference type="EC" id="6.3.2.10"/>
    </reaction>
</comment>
<evidence type="ECO:0000256" key="8">
    <source>
        <dbReference type="ARBA" id="ARBA00023306"/>
    </source>
</evidence>
<feature type="domain" description="Mur ligase C-terminal" evidence="13">
    <location>
        <begin position="319"/>
        <end position="445"/>
    </location>
</feature>
<keyword evidence="8 10" id="KW-0131">Cell cycle</keyword>
<keyword evidence="3 10" id="KW-0132">Cell division</keyword>
<dbReference type="InterPro" id="IPR035911">
    <property type="entry name" value="MurE/MurF_N"/>
</dbReference>
<keyword evidence="2 10" id="KW-0436">Ligase</keyword>
<dbReference type="GO" id="GO:0047480">
    <property type="term" value="F:UDP-N-acetylmuramoyl-tripeptide-D-alanyl-D-alanine ligase activity"/>
    <property type="evidence" value="ECO:0007669"/>
    <property type="project" value="UniProtKB-UniRule"/>
</dbReference>
<feature type="domain" description="Mur ligase central" evidence="14">
    <location>
        <begin position="111"/>
        <end position="296"/>
    </location>
</feature>
<evidence type="ECO:0000313" key="16">
    <source>
        <dbReference type="Proteomes" id="UP000595254"/>
    </source>
</evidence>
<dbReference type="GO" id="GO:0005524">
    <property type="term" value="F:ATP binding"/>
    <property type="evidence" value="ECO:0007669"/>
    <property type="project" value="UniProtKB-UniRule"/>
</dbReference>
<dbReference type="InterPro" id="IPR036615">
    <property type="entry name" value="Mur_ligase_C_dom_sf"/>
</dbReference>
<evidence type="ECO:0000313" key="15">
    <source>
        <dbReference type="EMBL" id="QQS98632.1"/>
    </source>
</evidence>
<sequence>MIKRTFNQIQKMANGLNQTTQFGDVLVEGVTIDSRKIEPNNLFVPLVGEHVNGHQFVEKAFLQGAAASFWQSDMPNPPEGLPLIIVDDVQAALQQLAKAYRHQVNCKVVGITGSNGKTTTKDMTAALLSEKYKVCKTRGNYNNHLGMPLTLLLMDEDTDVAVLEMGMSSRGEIDFLSTLAQPDIAVITNIGESHLLDLGSREEIANAKLEIVAGMADGGTLIYHGDEPLLLERIKGNFPHLRTVSFGRSQDSTLYASSIMQNQDTTSFKLEENGDEYMIPVLGNHNVLNALAAILTARELQVSESAIKEGLKTIQLTNMRMEMVAGANGEKIINDAYNASPTSVKAAIELVEGMTGFNHKHLVFGDMLELGPQEESFHLKIGEIINPNKINHLYTFGPLAKKIAEGAHKQFSSENVHSFQDKSALILKLKELSEAGDLILVKASRGMKLEEVVSSLQAKSSVQ</sequence>
<accession>A0A974RYS0</accession>
<dbReference type="SUPFAM" id="SSF53623">
    <property type="entry name" value="MurD-like peptide ligases, catalytic domain"/>
    <property type="match status" value="1"/>
</dbReference>